<sequence length="119" mass="13353">MKDKDGHPQISKNDGSIEDEEIIQLIDEVVENEDEEVTELSDIASVSTQSDDTPEGASETAEINIPDEKLERALERVIQRTFSEKAEQMLTEVIEKAVAKEIEKLKHILLEDSSGEEKT</sequence>
<name>A0A0F9H8Z6_9ZZZZ</name>
<evidence type="ECO:0000313" key="2">
    <source>
        <dbReference type="EMBL" id="KKL99471.1"/>
    </source>
</evidence>
<feature type="region of interest" description="Disordered" evidence="1">
    <location>
        <begin position="33"/>
        <end position="64"/>
    </location>
</feature>
<evidence type="ECO:0000256" key="1">
    <source>
        <dbReference type="SAM" id="MobiDB-lite"/>
    </source>
</evidence>
<reference evidence="2" key="1">
    <citation type="journal article" date="2015" name="Nature">
        <title>Complex archaea that bridge the gap between prokaryotes and eukaryotes.</title>
        <authorList>
            <person name="Spang A."/>
            <person name="Saw J.H."/>
            <person name="Jorgensen S.L."/>
            <person name="Zaremba-Niedzwiedzka K."/>
            <person name="Martijn J."/>
            <person name="Lind A.E."/>
            <person name="van Eijk R."/>
            <person name="Schleper C."/>
            <person name="Guy L."/>
            <person name="Ettema T.J."/>
        </authorList>
    </citation>
    <scope>NUCLEOTIDE SEQUENCE</scope>
</reference>
<accession>A0A0F9H8Z6</accession>
<gene>
    <name evidence="2" type="ORF">LCGC14_1814090</name>
</gene>
<dbReference type="EMBL" id="LAZR01017668">
    <property type="protein sequence ID" value="KKL99471.1"/>
    <property type="molecule type" value="Genomic_DNA"/>
</dbReference>
<protein>
    <submittedName>
        <fullName evidence="2">Uncharacterized protein</fullName>
    </submittedName>
</protein>
<proteinExistence type="predicted"/>
<comment type="caution">
    <text evidence="2">The sequence shown here is derived from an EMBL/GenBank/DDBJ whole genome shotgun (WGS) entry which is preliminary data.</text>
</comment>
<dbReference type="AlphaFoldDB" id="A0A0F9H8Z6"/>
<organism evidence="2">
    <name type="scientific">marine sediment metagenome</name>
    <dbReference type="NCBI Taxonomy" id="412755"/>
    <lineage>
        <taxon>unclassified sequences</taxon>
        <taxon>metagenomes</taxon>
        <taxon>ecological metagenomes</taxon>
    </lineage>
</organism>